<evidence type="ECO:0000256" key="16">
    <source>
        <dbReference type="PIRSR" id="PIRSR600829-2"/>
    </source>
</evidence>
<gene>
    <name evidence="20" type="ORF">SAMN04488508_10151</name>
</gene>
<evidence type="ECO:0000313" key="21">
    <source>
        <dbReference type="Proteomes" id="UP000184432"/>
    </source>
</evidence>
<organism evidence="20 21">
    <name type="scientific">Aquimarina spongiae</name>
    <dbReference type="NCBI Taxonomy" id="570521"/>
    <lineage>
        <taxon>Bacteria</taxon>
        <taxon>Pseudomonadati</taxon>
        <taxon>Bacteroidota</taxon>
        <taxon>Flavobacteriia</taxon>
        <taxon>Flavobacteriales</taxon>
        <taxon>Flavobacteriaceae</taxon>
        <taxon>Aquimarina</taxon>
    </lineage>
</organism>
<keyword evidence="8 20" id="KW-0418">Kinase</keyword>
<dbReference type="RefSeq" id="WP_073312385.1">
    <property type="nucleotide sequence ID" value="NZ_FQYP01000001.1"/>
</dbReference>
<dbReference type="InterPro" id="IPR036945">
    <property type="entry name" value="DAGK_sf"/>
</dbReference>
<evidence type="ECO:0000256" key="19">
    <source>
        <dbReference type="SAM" id="Phobius"/>
    </source>
</evidence>
<feature type="transmembrane region" description="Helical" evidence="19">
    <location>
        <begin position="57"/>
        <end position="76"/>
    </location>
</feature>
<proteinExistence type="inferred from homology"/>
<feature type="binding site" evidence="18">
    <location>
        <position position="77"/>
    </location>
    <ligand>
        <name>a divalent metal cation</name>
        <dbReference type="ChEBI" id="CHEBI:60240"/>
    </ligand>
</feature>
<feature type="binding site" evidence="17">
    <location>
        <position position="29"/>
    </location>
    <ligand>
        <name>ATP</name>
        <dbReference type="ChEBI" id="CHEBI:30616"/>
    </ligand>
</feature>
<evidence type="ECO:0000256" key="5">
    <source>
        <dbReference type="ARBA" id="ARBA00022679"/>
    </source>
</evidence>
<evidence type="ECO:0000256" key="13">
    <source>
        <dbReference type="ARBA" id="ARBA00023209"/>
    </source>
</evidence>
<dbReference type="Proteomes" id="UP000184432">
    <property type="component" value="Unassembled WGS sequence"/>
</dbReference>
<dbReference type="PANTHER" id="PTHR34299:SF1">
    <property type="entry name" value="DIACYLGLYCEROL KINASE"/>
    <property type="match status" value="1"/>
</dbReference>
<sequence>MSKITKFIVGRLKGCGYAFTGAMLLLKTEPSIQVQAGIAVVMTFLGFYFNITSTEWMLQIFAIGLVMSIEGLNTTIEAVADFIHPDFHNKIGFIKDVAAGAVFIAAVTAVIIGLIIYIPYIF</sequence>
<evidence type="ECO:0000256" key="4">
    <source>
        <dbReference type="ARBA" id="ARBA00022516"/>
    </source>
</evidence>
<comment type="similarity">
    <text evidence="2">Belongs to the bacterial diacylglycerol kinase family.</text>
</comment>
<evidence type="ECO:0000256" key="7">
    <source>
        <dbReference type="ARBA" id="ARBA00022741"/>
    </source>
</evidence>
<dbReference type="Gene3D" id="1.10.287.3610">
    <property type="match status" value="1"/>
</dbReference>
<reference evidence="21" key="1">
    <citation type="submission" date="2016-11" db="EMBL/GenBank/DDBJ databases">
        <authorList>
            <person name="Varghese N."/>
            <person name="Submissions S."/>
        </authorList>
    </citation>
    <scope>NUCLEOTIDE SEQUENCE [LARGE SCALE GENOMIC DNA]</scope>
    <source>
        <strain evidence="21">DSM 22623</strain>
    </source>
</reference>
<keyword evidence="18" id="KW-0460">Magnesium</keyword>
<dbReference type="InterPro" id="IPR000829">
    <property type="entry name" value="DAGK"/>
</dbReference>
<evidence type="ECO:0000256" key="6">
    <source>
        <dbReference type="ARBA" id="ARBA00022692"/>
    </source>
</evidence>
<evidence type="ECO:0000256" key="10">
    <source>
        <dbReference type="ARBA" id="ARBA00022989"/>
    </source>
</evidence>
<dbReference type="AlphaFoldDB" id="A0A1M6A2V9"/>
<keyword evidence="13" id="KW-0594">Phospholipid biosynthesis</keyword>
<evidence type="ECO:0000256" key="8">
    <source>
        <dbReference type="ARBA" id="ARBA00022777"/>
    </source>
</evidence>
<keyword evidence="3" id="KW-1003">Cell membrane</keyword>
<keyword evidence="12 19" id="KW-0472">Membrane</keyword>
<feature type="active site" description="Proton acceptor" evidence="15">
    <location>
        <position position="70"/>
    </location>
</feature>
<comment type="cofactor">
    <cofactor evidence="18">
        <name>Mg(2+)</name>
        <dbReference type="ChEBI" id="CHEBI:18420"/>
    </cofactor>
    <text evidence="18">Mn(2+), Zn(2+), Cd(2+) and Co(2+) support activity to lesser extents.</text>
</comment>
<evidence type="ECO:0000256" key="18">
    <source>
        <dbReference type="PIRSR" id="PIRSR600829-4"/>
    </source>
</evidence>
<dbReference type="STRING" id="570521.SAMN04488508_10151"/>
<feature type="transmembrane region" description="Helical" evidence="19">
    <location>
        <begin position="32"/>
        <end position="51"/>
    </location>
</feature>
<evidence type="ECO:0000256" key="11">
    <source>
        <dbReference type="ARBA" id="ARBA00023098"/>
    </source>
</evidence>
<evidence type="ECO:0000256" key="14">
    <source>
        <dbReference type="ARBA" id="ARBA00023264"/>
    </source>
</evidence>
<keyword evidence="14" id="KW-1208">Phospholipid metabolism</keyword>
<evidence type="ECO:0000256" key="12">
    <source>
        <dbReference type="ARBA" id="ARBA00023136"/>
    </source>
</evidence>
<feature type="transmembrane region" description="Helical" evidence="19">
    <location>
        <begin position="97"/>
        <end position="120"/>
    </location>
</feature>
<evidence type="ECO:0000256" key="15">
    <source>
        <dbReference type="PIRSR" id="PIRSR600829-1"/>
    </source>
</evidence>
<accession>A0A1M6A2V9</accession>
<keyword evidence="5" id="KW-0808">Transferase</keyword>
<feature type="binding site" evidence="16">
    <location>
        <position position="70"/>
    </location>
    <ligand>
        <name>substrate</name>
    </ligand>
</feature>
<name>A0A1M6A2V9_9FLAO</name>
<dbReference type="GO" id="GO:0005886">
    <property type="term" value="C:plasma membrane"/>
    <property type="evidence" value="ECO:0007669"/>
    <property type="project" value="UniProtKB-SubCell"/>
</dbReference>
<keyword evidence="6 19" id="KW-0812">Transmembrane</keyword>
<dbReference type="GO" id="GO:0046872">
    <property type="term" value="F:metal ion binding"/>
    <property type="evidence" value="ECO:0007669"/>
    <property type="project" value="UniProtKB-KW"/>
</dbReference>
<evidence type="ECO:0000256" key="9">
    <source>
        <dbReference type="ARBA" id="ARBA00022840"/>
    </source>
</evidence>
<feature type="binding site" evidence="18">
    <location>
        <position position="29"/>
    </location>
    <ligand>
        <name>a divalent metal cation</name>
        <dbReference type="ChEBI" id="CHEBI:60240"/>
    </ligand>
</feature>
<evidence type="ECO:0000256" key="17">
    <source>
        <dbReference type="PIRSR" id="PIRSR600829-3"/>
    </source>
</evidence>
<dbReference type="GO" id="GO:0016301">
    <property type="term" value="F:kinase activity"/>
    <property type="evidence" value="ECO:0007669"/>
    <property type="project" value="UniProtKB-KW"/>
</dbReference>
<dbReference type="InterPro" id="IPR033717">
    <property type="entry name" value="UDPK"/>
</dbReference>
<keyword evidence="11" id="KW-0443">Lipid metabolism</keyword>
<dbReference type="EMBL" id="FQYP01000001">
    <property type="protein sequence ID" value="SHI30841.1"/>
    <property type="molecule type" value="Genomic_DNA"/>
</dbReference>
<dbReference type="OrthoDB" id="1493837at2"/>
<feature type="binding site" evidence="17">
    <location>
        <begin position="95"/>
        <end position="96"/>
    </location>
    <ligand>
        <name>ATP</name>
        <dbReference type="ChEBI" id="CHEBI:30616"/>
    </ligand>
</feature>
<evidence type="ECO:0000313" key="20">
    <source>
        <dbReference type="EMBL" id="SHI30841.1"/>
    </source>
</evidence>
<keyword evidence="4" id="KW-0444">Lipid biosynthesis</keyword>
<feature type="binding site" evidence="17">
    <location>
        <position position="77"/>
    </location>
    <ligand>
        <name>ATP</name>
        <dbReference type="ChEBI" id="CHEBI:30616"/>
    </ligand>
</feature>
<comment type="subcellular location">
    <subcellularLocation>
        <location evidence="1">Cell membrane</location>
        <topology evidence="1">Multi-pass membrane protein</topology>
    </subcellularLocation>
</comment>
<keyword evidence="18" id="KW-0479">Metal-binding</keyword>
<keyword evidence="9 17" id="KW-0067">ATP-binding</keyword>
<feature type="binding site" evidence="17">
    <location>
        <position position="17"/>
    </location>
    <ligand>
        <name>ATP</name>
        <dbReference type="ChEBI" id="CHEBI:30616"/>
    </ligand>
</feature>
<dbReference type="Pfam" id="PF01219">
    <property type="entry name" value="DAGK_prokar"/>
    <property type="match status" value="1"/>
</dbReference>
<dbReference type="GO" id="GO:0008654">
    <property type="term" value="P:phospholipid biosynthetic process"/>
    <property type="evidence" value="ECO:0007669"/>
    <property type="project" value="UniProtKB-KW"/>
</dbReference>
<keyword evidence="7 17" id="KW-0547">Nucleotide-binding</keyword>
<evidence type="ECO:0000256" key="1">
    <source>
        <dbReference type="ARBA" id="ARBA00004651"/>
    </source>
</evidence>
<protein>
    <submittedName>
        <fullName evidence="20">Diacylglycerol kinase (ATP)</fullName>
    </submittedName>
</protein>
<dbReference type="PANTHER" id="PTHR34299">
    <property type="entry name" value="DIACYLGLYCEROL KINASE"/>
    <property type="match status" value="1"/>
</dbReference>
<evidence type="ECO:0000256" key="2">
    <source>
        <dbReference type="ARBA" id="ARBA00005967"/>
    </source>
</evidence>
<keyword evidence="21" id="KW-1185">Reference proteome</keyword>
<evidence type="ECO:0000256" key="3">
    <source>
        <dbReference type="ARBA" id="ARBA00022475"/>
    </source>
</evidence>
<dbReference type="CDD" id="cd14265">
    <property type="entry name" value="UDPK_IM_like"/>
    <property type="match status" value="1"/>
</dbReference>
<keyword evidence="10 19" id="KW-1133">Transmembrane helix</keyword>
<dbReference type="GO" id="GO:0005524">
    <property type="term" value="F:ATP binding"/>
    <property type="evidence" value="ECO:0007669"/>
    <property type="project" value="UniProtKB-KW"/>
</dbReference>